<reference evidence="4" key="3">
    <citation type="submission" date="2025-09" db="UniProtKB">
        <authorList>
            <consortium name="Ensembl"/>
        </authorList>
    </citation>
    <scope>IDENTIFICATION</scope>
</reference>
<dbReference type="Pfam" id="PF12090">
    <property type="entry name" value="Spt20_SEP"/>
    <property type="match status" value="1"/>
</dbReference>
<protein>
    <recommendedName>
        <fullName evidence="3">Spt20-like SEP domain-containing protein</fullName>
    </recommendedName>
</protein>
<evidence type="ECO:0000313" key="5">
    <source>
        <dbReference type="Proteomes" id="UP000291000"/>
    </source>
</evidence>
<feature type="compositionally biased region" description="Polar residues" evidence="2">
    <location>
        <begin position="507"/>
        <end position="520"/>
    </location>
</feature>
<keyword evidence="5" id="KW-1185">Reference proteome</keyword>
<evidence type="ECO:0000313" key="4">
    <source>
        <dbReference type="Ensembl" id="ENSCHIP00000002904.1"/>
    </source>
</evidence>
<comment type="similarity">
    <text evidence="1">Belongs to the SPT20 family.</text>
</comment>
<name>A0A452DT11_CAPHI</name>
<feature type="compositionally biased region" description="Polar residues" evidence="2">
    <location>
        <begin position="441"/>
        <end position="458"/>
    </location>
</feature>
<feature type="region of interest" description="Disordered" evidence="2">
    <location>
        <begin position="562"/>
        <end position="583"/>
    </location>
</feature>
<dbReference type="OMA" id="CLVSHWQ"/>
<evidence type="ECO:0000259" key="3">
    <source>
        <dbReference type="Pfam" id="PF12090"/>
    </source>
</evidence>
<feature type="compositionally biased region" description="Basic residues" evidence="2">
    <location>
        <begin position="930"/>
        <end position="947"/>
    </location>
</feature>
<dbReference type="GO" id="GO:0003712">
    <property type="term" value="F:transcription coregulator activity"/>
    <property type="evidence" value="ECO:0007669"/>
    <property type="project" value="InterPro"/>
</dbReference>
<dbReference type="Ensembl" id="ENSCHIT00000008932.1">
    <property type="protein sequence ID" value="ENSCHIP00000002904.1"/>
    <property type="gene ID" value="ENSCHIG00000006725.1"/>
</dbReference>
<feature type="region of interest" description="Disordered" evidence="2">
    <location>
        <begin position="666"/>
        <end position="947"/>
    </location>
</feature>
<dbReference type="STRING" id="9925.ENSCHIP00000002904"/>
<proteinExistence type="inferred from homology"/>
<dbReference type="InterPro" id="IPR046468">
    <property type="entry name" value="Spt20-like_SEP"/>
</dbReference>
<evidence type="ECO:0000256" key="1">
    <source>
        <dbReference type="ARBA" id="ARBA00009112"/>
    </source>
</evidence>
<sequence length="947" mass="101800">MAGSPSCTIMQQAVEQGLDLAEYVIATAQQRPPKRKYSSSGETSLQEKLYDIYVEECEEEPEVTEELRSNVNLLEKLLRRESLPCLVINLYPGKQGYSLMLEGENGSFSESIRLPYEEREFLEYLDAEELPPVLLNFLEKSAVNVFHQGCVIAEIRDYRQSSAGEPPRYQSRHVLLRPTMQTLVCDVEAIASDHQNWTQEDKLLLESQLILATAEPLCLDPSVSVACTENRLLYNKQKLNTLAMKRSLRRFSAPTLNQQQELSHCPPPPEPRILTSCKKKRESKANELYDLKISKAGNCVDTSIQRPGNLAVPAQVDVQKYAKGKKSVRYEESQPTQEVLGDSAVGCEAAYQSQATRLTIRQPTDNSLAAGNGSEKEATREREPCLPQASTDDQFKSFLPRPQTDAGRVVSRSEQLVQKSAQCPVQTSPSSSGSAHLRQPSPGTQSAQPKAASIQSSVPDWRARPPSPLKRRPRSPEKSSCSDSFTSQQAGSSQAHPSADPAPQPPSLSQRSSVQLNRGSSLPAATLSTPGALQRTPEVRVTTISPGVKVIRVAGPFCSSQASGRGCAPRAPTPVGIQPGQQPTPQRLNLQPAAPVELPGPASLPSTPRAVQVLLKNASGLRPYTVVQLPQGLVVWSNQHGVLQPRLFQVLPQQLSLQPCLVSHWQPAEQPSGTQGPGAQVPGAQASGPQAPGAQASGPQTPQVQTSGPQPPGAQPSRAQASGPQIPGAQPPRAQISGAQTPRVQASGPQIPGAQTPQAQASGPQPPRAQRPRAQASRPQIPGAQPPRAQASRPQPPRAQPLRAQASGPQIPGAQPPRAQASVPQPPRAQPPRAQASRPQPPRAQPLRAQASGPQIPGAQPPRAQASVPQPPRAQTPRVQASGPQTPRAASGPQPPRHNPYGHRPQGHRSQGHNPHGHRPQCHSLQGHNPHGHRPQGHSLQGHRPHG</sequence>
<feature type="compositionally biased region" description="Basic residues" evidence="2">
    <location>
        <begin position="905"/>
        <end position="921"/>
    </location>
</feature>
<feature type="compositionally biased region" description="Low complexity" evidence="2">
    <location>
        <begin position="772"/>
        <end position="793"/>
    </location>
</feature>
<feature type="compositionally biased region" description="Polar residues" evidence="2">
    <location>
        <begin position="358"/>
        <end position="369"/>
    </location>
</feature>
<feature type="compositionally biased region" description="Polar residues" evidence="2">
    <location>
        <begin position="412"/>
        <end position="434"/>
    </location>
</feature>
<feature type="compositionally biased region" description="Basic and acidic residues" evidence="2">
    <location>
        <begin position="374"/>
        <end position="384"/>
    </location>
</feature>
<organism evidence="4 5">
    <name type="scientific">Capra hircus</name>
    <name type="common">Goat</name>
    <dbReference type="NCBI Taxonomy" id="9925"/>
    <lineage>
        <taxon>Eukaryota</taxon>
        <taxon>Metazoa</taxon>
        <taxon>Chordata</taxon>
        <taxon>Craniata</taxon>
        <taxon>Vertebrata</taxon>
        <taxon>Euteleostomi</taxon>
        <taxon>Mammalia</taxon>
        <taxon>Eutheria</taxon>
        <taxon>Laurasiatheria</taxon>
        <taxon>Artiodactyla</taxon>
        <taxon>Ruminantia</taxon>
        <taxon>Pecora</taxon>
        <taxon>Bovidae</taxon>
        <taxon>Caprinae</taxon>
        <taxon>Capra</taxon>
    </lineage>
</organism>
<reference evidence="4" key="2">
    <citation type="submission" date="2025-08" db="UniProtKB">
        <authorList>
            <consortium name="Ensembl"/>
        </authorList>
    </citation>
    <scope>IDENTIFICATION</scope>
</reference>
<dbReference type="Bgee" id="ENSCHIG00000006725">
    <property type="expression patterns" value="Expressed in testis"/>
</dbReference>
<dbReference type="GO" id="GO:0006357">
    <property type="term" value="P:regulation of transcription by RNA polymerase II"/>
    <property type="evidence" value="ECO:0007669"/>
    <property type="project" value="TreeGrafter"/>
</dbReference>
<dbReference type="PANTHER" id="PTHR13526:SF25">
    <property type="entry name" value="SPT20-LIKE SEP DOMAIN-CONTAINING PROTEIN"/>
    <property type="match status" value="1"/>
</dbReference>
<dbReference type="InterPro" id="IPR021950">
    <property type="entry name" value="Spt20"/>
</dbReference>
<feature type="region of interest" description="Disordered" evidence="2">
    <location>
        <begin position="358"/>
        <end position="538"/>
    </location>
</feature>
<feature type="domain" description="Spt20-like SEP" evidence="3">
    <location>
        <begin position="83"/>
        <end position="227"/>
    </location>
</feature>
<feature type="compositionally biased region" description="Low complexity" evidence="2">
    <location>
        <begin position="752"/>
        <end position="763"/>
    </location>
</feature>
<dbReference type="AlphaFoldDB" id="A0A452DT11"/>
<dbReference type="Proteomes" id="UP000291000">
    <property type="component" value="Unassembled WGS sequence"/>
</dbReference>
<dbReference type="PANTHER" id="PTHR13526">
    <property type="entry name" value="TRANSCRIPTION FACTOR SPT20 HOMOLOG"/>
    <property type="match status" value="1"/>
</dbReference>
<evidence type="ECO:0000256" key="2">
    <source>
        <dbReference type="SAM" id="MobiDB-lite"/>
    </source>
</evidence>
<feature type="compositionally biased region" description="Low complexity" evidence="2">
    <location>
        <begin position="673"/>
        <end position="703"/>
    </location>
</feature>
<feature type="compositionally biased region" description="Polar residues" evidence="2">
    <location>
        <begin position="737"/>
        <end position="748"/>
    </location>
</feature>
<dbReference type="GO" id="GO:0000124">
    <property type="term" value="C:SAGA complex"/>
    <property type="evidence" value="ECO:0007669"/>
    <property type="project" value="InterPro"/>
</dbReference>
<reference evidence="5" key="1">
    <citation type="submission" date="2016-04" db="EMBL/GenBank/DDBJ databases">
        <title>Polished mammalian reference genomes with single-molecule sequencing and chromosome conformation capture applied to the Capra hircus genome.</title>
        <authorList>
            <person name="Bickhart D.M."/>
            <person name="Koren S."/>
            <person name="Rosen B."/>
            <person name="Hastie A."/>
            <person name="Liachko I."/>
            <person name="Sullivan S.T."/>
            <person name="Burton J."/>
            <person name="Sayre B.L."/>
            <person name="Huson H.J."/>
            <person name="Lee J."/>
            <person name="Lam E."/>
            <person name="Kelley C.M."/>
            <person name="Hutchison J.L."/>
            <person name="Zhou Y."/>
            <person name="Sun J."/>
            <person name="Crisa A."/>
            <person name="Schwartz J.C."/>
            <person name="Hammond J.A."/>
            <person name="Schroeder S.G."/>
            <person name="Liu G.E."/>
            <person name="Dunham M."/>
            <person name="Shendure J."/>
            <person name="Sonstegard T.S."/>
            <person name="Phillippy A.M."/>
            <person name="Van Tassell C.P."/>
            <person name="Smith T.P."/>
        </authorList>
    </citation>
    <scope>NUCLEOTIDE SEQUENCE [LARGE SCALE GENOMIC DNA]</scope>
</reference>
<feature type="compositionally biased region" description="Polar residues" evidence="2">
    <location>
        <begin position="483"/>
        <end position="496"/>
    </location>
</feature>
<accession>A0A452DT11</accession>
<dbReference type="GeneTree" id="ENSGT00390000013549"/>